<comment type="caution">
    <text evidence="2">The sequence shown here is derived from an EMBL/GenBank/DDBJ whole genome shotgun (WGS) entry which is preliminary data.</text>
</comment>
<dbReference type="InterPro" id="IPR011009">
    <property type="entry name" value="Kinase-like_dom_sf"/>
</dbReference>
<organism evidence="2 3">
    <name type="scientific">Favolaschia claudopus</name>
    <dbReference type="NCBI Taxonomy" id="2862362"/>
    <lineage>
        <taxon>Eukaryota</taxon>
        <taxon>Fungi</taxon>
        <taxon>Dikarya</taxon>
        <taxon>Basidiomycota</taxon>
        <taxon>Agaricomycotina</taxon>
        <taxon>Agaricomycetes</taxon>
        <taxon>Agaricomycetidae</taxon>
        <taxon>Agaricales</taxon>
        <taxon>Marasmiineae</taxon>
        <taxon>Mycenaceae</taxon>
        <taxon>Favolaschia</taxon>
    </lineage>
</organism>
<dbReference type="InterPro" id="IPR000719">
    <property type="entry name" value="Prot_kinase_dom"/>
</dbReference>
<keyword evidence="2" id="KW-0418">Kinase</keyword>
<dbReference type="Gene3D" id="1.10.510.10">
    <property type="entry name" value="Transferase(Phosphotransferase) domain 1"/>
    <property type="match status" value="1"/>
</dbReference>
<proteinExistence type="predicted"/>
<evidence type="ECO:0000313" key="3">
    <source>
        <dbReference type="Proteomes" id="UP001362999"/>
    </source>
</evidence>
<name>A0AAW0BZR8_9AGAR</name>
<dbReference type="EMBL" id="JAWWNJ010000024">
    <property type="protein sequence ID" value="KAK7031996.1"/>
    <property type="molecule type" value="Genomic_DNA"/>
</dbReference>
<dbReference type="Proteomes" id="UP001362999">
    <property type="component" value="Unassembled WGS sequence"/>
</dbReference>
<evidence type="ECO:0000259" key="1">
    <source>
        <dbReference type="PROSITE" id="PS50011"/>
    </source>
</evidence>
<evidence type="ECO:0000313" key="2">
    <source>
        <dbReference type="EMBL" id="KAK7031996.1"/>
    </source>
</evidence>
<keyword evidence="2" id="KW-0808">Transferase</keyword>
<gene>
    <name evidence="2" type="ORF">R3P38DRAFT_2926377</name>
</gene>
<dbReference type="PROSITE" id="PS50011">
    <property type="entry name" value="PROTEIN_KINASE_DOM"/>
    <property type="match status" value="1"/>
</dbReference>
<reference evidence="2 3" key="1">
    <citation type="journal article" date="2024" name="J Genomics">
        <title>Draft genome sequencing and assembly of Favolaschia claudopus CIRM-BRFM 2984 isolated from oak limbs.</title>
        <authorList>
            <person name="Navarro D."/>
            <person name="Drula E."/>
            <person name="Chaduli D."/>
            <person name="Cazenave R."/>
            <person name="Ahrendt S."/>
            <person name="Wang J."/>
            <person name="Lipzen A."/>
            <person name="Daum C."/>
            <person name="Barry K."/>
            <person name="Grigoriev I.V."/>
            <person name="Favel A."/>
            <person name="Rosso M.N."/>
            <person name="Martin F."/>
        </authorList>
    </citation>
    <scope>NUCLEOTIDE SEQUENCE [LARGE SCALE GENOMIC DNA]</scope>
    <source>
        <strain evidence="2 3">CIRM-BRFM 2984</strain>
    </source>
</reference>
<dbReference type="AlphaFoldDB" id="A0AAW0BZR8"/>
<dbReference type="SUPFAM" id="SSF56112">
    <property type="entry name" value="Protein kinase-like (PK-like)"/>
    <property type="match status" value="1"/>
</dbReference>
<protein>
    <submittedName>
        <fullName evidence="2">Kinase domain-containing protein</fullName>
    </submittedName>
</protein>
<feature type="domain" description="Protein kinase" evidence="1">
    <location>
        <begin position="1"/>
        <end position="328"/>
    </location>
</feature>
<accession>A0AAW0BZR8</accession>
<keyword evidence="3" id="KW-1185">Reference proteome</keyword>
<dbReference type="GO" id="GO:0004672">
    <property type="term" value="F:protein kinase activity"/>
    <property type="evidence" value="ECO:0007669"/>
    <property type="project" value="InterPro"/>
</dbReference>
<dbReference type="GO" id="GO:0005524">
    <property type="term" value="F:ATP binding"/>
    <property type="evidence" value="ECO:0007669"/>
    <property type="project" value="InterPro"/>
</dbReference>
<sequence>MDLSDRPWYDNEKKWVEMQPFLLSAGYKLRPRYDPNWFPSWKVPGAERTWQDDHLPSFKDNALDAVRIRDDVKVVLKRVETNSMELWIIKHLLRIQDPRNRTIPLFDVISVPPDGRYSLLVMPYTRRFDHPAFHCRAEFLEAMRQFLEVRHRFLKYCILLIRISQGLQFMHDNNICHFRTAGSHFYSQDTHIGVPGIFTWNHRCSVAPVNYYYIDFGLSKYYPQGRHTALNTGTLRTFKTIPELSLTVPYNPFKVDIFQLGLTMHKLIDTYPALKPFRSVADRMTSTDPNDRPEPSESLEELNSIVEQIPQQKLRAPIIEKAGTVSYLARSAMSMVRKDYPPARKYEDMGY</sequence>